<reference evidence="2" key="1">
    <citation type="submission" date="2019-12" db="EMBL/GenBank/DDBJ databases">
        <title>The sialotranscriptome of the gopher-tortoise tick, Amblyomma tuberculatum.</title>
        <authorList>
            <person name="Karim S."/>
            <person name="Andersen J."/>
            <person name="Kumar D."/>
            <person name="Adamson S."/>
            <person name="Ennen J."/>
            <person name="Qualis C.P."/>
            <person name="Ribeiro J.M.C."/>
        </authorList>
    </citation>
    <scope>NUCLEOTIDE SEQUENCE</scope>
    <source>
        <strain evidence="2">Removed</strain>
        <tissue evidence="2">Salivary glands</tissue>
    </source>
</reference>
<dbReference type="GO" id="GO:0030682">
    <property type="term" value="P:symbiont-mediated perturbation of host defenses"/>
    <property type="evidence" value="ECO:0007669"/>
    <property type="project" value="InterPro"/>
</dbReference>
<dbReference type="AlphaFoldDB" id="A0A6M2E808"/>
<name>A0A6M2E808_9ACAR</name>
<organism evidence="2">
    <name type="scientific">Amblyomma tuberculatum</name>
    <dbReference type="NCBI Taxonomy" id="48802"/>
    <lineage>
        <taxon>Eukaryota</taxon>
        <taxon>Metazoa</taxon>
        <taxon>Ecdysozoa</taxon>
        <taxon>Arthropoda</taxon>
        <taxon>Chelicerata</taxon>
        <taxon>Arachnida</taxon>
        <taxon>Acari</taxon>
        <taxon>Parasitiformes</taxon>
        <taxon>Ixodida</taxon>
        <taxon>Ixodoidea</taxon>
        <taxon>Ixodidae</taxon>
        <taxon>Amblyomminae</taxon>
        <taxon>Amblyomma</taxon>
    </lineage>
</organism>
<feature type="signal peptide" evidence="1">
    <location>
        <begin position="1"/>
        <end position="18"/>
    </location>
</feature>
<dbReference type="InterPro" id="IPR002970">
    <property type="entry name" value="Tick_his-bd"/>
</dbReference>
<evidence type="ECO:0000256" key="1">
    <source>
        <dbReference type="SAM" id="SignalP"/>
    </source>
</evidence>
<proteinExistence type="predicted"/>
<dbReference type="SUPFAM" id="SSF50814">
    <property type="entry name" value="Lipocalins"/>
    <property type="match status" value="1"/>
</dbReference>
<feature type="chain" id="PRO_5026711450" evidence="1">
    <location>
        <begin position="19"/>
        <end position="212"/>
    </location>
</feature>
<evidence type="ECO:0000313" key="2">
    <source>
        <dbReference type="EMBL" id="NOV53498.1"/>
    </source>
</evidence>
<sequence length="212" mass="23970">MAAFRAIMIWTLVAMTASHDDSDMPPELNTLLGRINPWKVANSSQTVYLTKASMQISALPSPYCVSSDYLRYEAENRTAYRTLYASFVNASHTFHRSVNISLQVRHEKWRLPTLLVGFLYNIYGILPSSDPNAFVQLDEYELQVAYSDSKCLILRNPPTKGRQFGGCTMWTPEEYVKKRPLCCEFLFFVLCGVSTITYDRTSCATNESASAA</sequence>
<dbReference type="GO" id="GO:0043176">
    <property type="term" value="F:amine binding"/>
    <property type="evidence" value="ECO:0007669"/>
    <property type="project" value="InterPro"/>
</dbReference>
<dbReference type="Gene3D" id="2.40.128.20">
    <property type="match status" value="1"/>
</dbReference>
<dbReference type="Pfam" id="PF02098">
    <property type="entry name" value="His_binding"/>
    <property type="match status" value="1"/>
</dbReference>
<keyword evidence="1" id="KW-0732">Signal</keyword>
<dbReference type="InterPro" id="IPR012674">
    <property type="entry name" value="Calycin"/>
</dbReference>
<protein>
    <submittedName>
        <fullName evidence="2">Putative lipocalin-7 1</fullName>
    </submittedName>
</protein>
<dbReference type="EMBL" id="GIDH01001555">
    <property type="protein sequence ID" value="NOV53498.1"/>
    <property type="molecule type" value="Transcribed_RNA"/>
</dbReference>
<accession>A0A6M2E808</accession>